<reference evidence="2" key="1">
    <citation type="submission" date="2017-10" db="EMBL/GenBank/DDBJ databases">
        <title>Whole genome sequencing of members of genus Pseudoxanthomonas.</title>
        <authorList>
            <person name="Kumar S."/>
            <person name="Bansal K."/>
            <person name="Kaur A."/>
            <person name="Patil P."/>
            <person name="Sharma S."/>
            <person name="Patil P.B."/>
        </authorList>
    </citation>
    <scope>NUCLEOTIDE SEQUENCE</scope>
    <source>
        <strain evidence="2">DSM 22914</strain>
    </source>
</reference>
<dbReference type="RefSeq" id="WP_162123061.1">
    <property type="nucleotide sequence ID" value="NZ_PDWK01000001.1"/>
</dbReference>
<dbReference type="Pfam" id="PF04383">
    <property type="entry name" value="KilA-N"/>
    <property type="match status" value="1"/>
</dbReference>
<dbReference type="OrthoDB" id="5298460at2"/>
<accession>A0A921NXV8</accession>
<comment type="caution">
    <text evidence="2">The sequence shown here is derived from an EMBL/GenBank/DDBJ whole genome shotgun (WGS) entry which is preliminary data.</text>
</comment>
<dbReference type="Proteomes" id="UP000717981">
    <property type="component" value="Unassembled WGS sequence"/>
</dbReference>
<dbReference type="PROSITE" id="PS51301">
    <property type="entry name" value="KILA_N"/>
    <property type="match status" value="1"/>
</dbReference>
<sequence>MNALTIAGTGIRTDAAGRYCLNDLHRAAGGESRHQPAFWLRNAQTQALIEEIGASANLQTPVSTVNDGRNNGTYVCKELVYAYAMWISPAFHVQVIRAYDALVGAGRAPVGPDLRDELIAAQQRVIELQSRLRVAPAPAPATRPPATAGLPADHPLVAAFWQAFHGLNETEGGRLNHAPDPADVWLNLTEVQEAARRWGQPLPATAASLRVLLRPSLRPRFPTSNVATRPRRSGNPMRVWMFAYGPGEVLP</sequence>
<dbReference type="InterPro" id="IPR017880">
    <property type="entry name" value="KilA_N"/>
</dbReference>
<keyword evidence="3" id="KW-1185">Reference proteome</keyword>
<organism evidence="2 3">
    <name type="scientific">Pseudoxanthomonas taiwanensis</name>
    <dbReference type="NCBI Taxonomy" id="176598"/>
    <lineage>
        <taxon>Bacteria</taxon>
        <taxon>Pseudomonadati</taxon>
        <taxon>Pseudomonadota</taxon>
        <taxon>Gammaproteobacteria</taxon>
        <taxon>Lysobacterales</taxon>
        <taxon>Lysobacteraceae</taxon>
        <taxon>Pseudoxanthomonas</taxon>
    </lineage>
</organism>
<gene>
    <name evidence="2" type="ORF">CR938_00195</name>
</gene>
<protein>
    <recommendedName>
        <fullName evidence="1">KilA-N domain-containing protein</fullName>
    </recommendedName>
</protein>
<name>A0A921NXV8_9GAMM</name>
<evidence type="ECO:0000313" key="3">
    <source>
        <dbReference type="Proteomes" id="UP000717981"/>
    </source>
</evidence>
<feature type="domain" description="KilA-N" evidence="1">
    <location>
        <begin position="1"/>
        <end position="102"/>
    </location>
</feature>
<proteinExistence type="predicted"/>
<dbReference type="SMART" id="SM01252">
    <property type="entry name" value="KilA-N"/>
    <property type="match status" value="1"/>
</dbReference>
<evidence type="ECO:0000313" key="2">
    <source>
        <dbReference type="EMBL" id="KAF1690934.1"/>
    </source>
</evidence>
<evidence type="ECO:0000259" key="1">
    <source>
        <dbReference type="PROSITE" id="PS51301"/>
    </source>
</evidence>
<dbReference type="InterPro" id="IPR018004">
    <property type="entry name" value="KilA/APSES_HTH"/>
</dbReference>
<dbReference type="EMBL" id="PDWK01000001">
    <property type="protein sequence ID" value="KAF1690934.1"/>
    <property type="molecule type" value="Genomic_DNA"/>
</dbReference>
<dbReference type="AlphaFoldDB" id="A0A921NXV8"/>